<dbReference type="InterPro" id="IPR011033">
    <property type="entry name" value="PRC_barrel-like_sf"/>
</dbReference>
<dbReference type="Proteomes" id="UP000715781">
    <property type="component" value="Unassembled WGS sequence"/>
</dbReference>
<evidence type="ECO:0000313" key="9">
    <source>
        <dbReference type="EMBL" id="MBW4560799.1"/>
    </source>
</evidence>
<dbReference type="Gene3D" id="2.40.30.60">
    <property type="entry name" value="RimM"/>
    <property type="match status" value="1"/>
</dbReference>
<dbReference type="PANTHER" id="PTHR33692:SF1">
    <property type="entry name" value="RIBOSOME MATURATION FACTOR RIMM"/>
    <property type="match status" value="1"/>
</dbReference>
<comment type="subcellular location">
    <subcellularLocation>
        <location evidence="5">Cytoplasm</location>
    </subcellularLocation>
</comment>
<evidence type="ECO:0000256" key="3">
    <source>
        <dbReference type="ARBA" id="ARBA00022552"/>
    </source>
</evidence>
<feature type="domain" description="RimM N-terminal" evidence="7">
    <location>
        <begin position="45"/>
        <end position="129"/>
    </location>
</feature>
<dbReference type="GO" id="GO:0043022">
    <property type="term" value="F:ribosome binding"/>
    <property type="evidence" value="ECO:0007669"/>
    <property type="project" value="InterPro"/>
</dbReference>
<dbReference type="GO" id="GO:0006364">
    <property type="term" value="P:rRNA processing"/>
    <property type="evidence" value="ECO:0007669"/>
    <property type="project" value="UniProtKB-UniRule"/>
</dbReference>
<keyword evidence="2 5" id="KW-0690">Ribosome biogenesis</keyword>
<accession>A0A951PUZ8</accession>
<dbReference type="GO" id="GO:0005737">
    <property type="term" value="C:cytoplasm"/>
    <property type="evidence" value="ECO:0007669"/>
    <property type="project" value="UniProtKB-SubCell"/>
</dbReference>
<dbReference type="GO" id="GO:0005840">
    <property type="term" value="C:ribosome"/>
    <property type="evidence" value="ECO:0007669"/>
    <property type="project" value="InterPro"/>
</dbReference>
<dbReference type="InterPro" id="IPR011961">
    <property type="entry name" value="RimM"/>
</dbReference>
<sequence length="221" mass="24207">MNRKGAKDAKKKMGSRGGGEQGEIEKRPIPNPQSPVSNTDDWLDIGKIVAAQGLAGELRVYPNSDFPERFEVPGKRWLLRPGETEPQPIELLVGRYIEGKNLYAIKLAGVENRNQAEDLRGSKLMVPASDRPQLAEDEYYVPDLIGLEVFLQASGELVGTVVDIIPAGNDLLEVELHPAFAGNKKQKKVLIPFVEAIAPVVDIQAGRIEIMPPPGLLEIND</sequence>
<evidence type="ECO:0000256" key="2">
    <source>
        <dbReference type="ARBA" id="ARBA00022517"/>
    </source>
</evidence>
<reference evidence="9" key="2">
    <citation type="journal article" date="2022" name="Microbiol. Resour. Announc.">
        <title>Metagenome Sequencing to Explore Phylogenomics of Terrestrial Cyanobacteria.</title>
        <authorList>
            <person name="Ward R.D."/>
            <person name="Stajich J.E."/>
            <person name="Johansen J.R."/>
            <person name="Huntemann M."/>
            <person name="Clum A."/>
            <person name="Foster B."/>
            <person name="Foster B."/>
            <person name="Roux S."/>
            <person name="Palaniappan K."/>
            <person name="Varghese N."/>
            <person name="Mukherjee S."/>
            <person name="Reddy T.B.K."/>
            <person name="Daum C."/>
            <person name="Copeland A."/>
            <person name="Chen I.A."/>
            <person name="Ivanova N.N."/>
            <person name="Kyrpides N.C."/>
            <person name="Shapiro N."/>
            <person name="Eloe-Fadrosh E.A."/>
            <person name="Pietrasiak N."/>
        </authorList>
    </citation>
    <scope>NUCLEOTIDE SEQUENCE</scope>
    <source>
        <strain evidence="9">JT2-VF2</strain>
    </source>
</reference>
<name>A0A951PUZ8_9NOST</name>
<evidence type="ECO:0000256" key="1">
    <source>
        <dbReference type="ARBA" id="ARBA00022490"/>
    </source>
</evidence>
<comment type="function">
    <text evidence="5">An accessory protein needed during the final step in the assembly of 30S ribosomal subunit, possibly for assembly of the head region. Essential for efficient processing of 16S rRNA. May be needed both before and after RbfA during the maturation of 16S rRNA. It has affinity for free ribosomal 30S subunits but not for 70S ribosomes.</text>
</comment>
<evidence type="ECO:0000259" key="8">
    <source>
        <dbReference type="Pfam" id="PF05239"/>
    </source>
</evidence>
<comment type="similarity">
    <text evidence="5">Belongs to the RimM family.</text>
</comment>
<dbReference type="AlphaFoldDB" id="A0A951PUZ8"/>
<evidence type="ECO:0000259" key="7">
    <source>
        <dbReference type="Pfam" id="PF01782"/>
    </source>
</evidence>
<dbReference type="Gene3D" id="2.30.30.240">
    <property type="entry name" value="PRC-barrel domain"/>
    <property type="match status" value="1"/>
</dbReference>
<protein>
    <recommendedName>
        <fullName evidence="5">Ribosome maturation factor RimM</fullName>
    </recommendedName>
</protein>
<evidence type="ECO:0000313" key="10">
    <source>
        <dbReference type="Proteomes" id="UP000715781"/>
    </source>
</evidence>
<dbReference type="SUPFAM" id="SSF50447">
    <property type="entry name" value="Translation proteins"/>
    <property type="match status" value="1"/>
</dbReference>
<evidence type="ECO:0000256" key="6">
    <source>
        <dbReference type="SAM" id="MobiDB-lite"/>
    </source>
</evidence>
<keyword evidence="3 5" id="KW-0698">rRNA processing</keyword>
<feature type="domain" description="PRC-barrel" evidence="8">
    <location>
        <begin position="136"/>
        <end position="217"/>
    </location>
</feature>
<gene>
    <name evidence="5 9" type="primary">rimM</name>
    <name evidence="9" type="ORF">KME32_06495</name>
</gene>
<proteinExistence type="inferred from homology"/>
<dbReference type="InterPro" id="IPR036976">
    <property type="entry name" value="RimM_N_sf"/>
</dbReference>
<keyword evidence="4 5" id="KW-0143">Chaperone</keyword>
<feature type="region of interest" description="Disordered" evidence="6">
    <location>
        <begin position="1"/>
        <end position="40"/>
    </location>
</feature>
<dbReference type="NCBIfam" id="TIGR02273">
    <property type="entry name" value="16S_RimM"/>
    <property type="match status" value="1"/>
</dbReference>
<dbReference type="InterPro" id="IPR027275">
    <property type="entry name" value="PRC-brl_dom"/>
</dbReference>
<dbReference type="Pfam" id="PF05239">
    <property type="entry name" value="PRC"/>
    <property type="match status" value="1"/>
</dbReference>
<comment type="subunit">
    <text evidence="5">Binds ribosomal protein uS19.</text>
</comment>
<evidence type="ECO:0000256" key="4">
    <source>
        <dbReference type="ARBA" id="ARBA00023186"/>
    </source>
</evidence>
<comment type="domain">
    <text evidence="5">The PRC barrel domain binds ribosomal protein uS19.</text>
</comment>
<dbReference type="PANTHER" id="PTHR33692">
    <property type="entry name" value="RIBOSOME MATURATION FACTOR RIMM"/>
    <property type="match status" value="1"/>
</dbReference>
<organism evidence="9 10">
    <name type="scientific">Mojavia pulchra JT2-VF2</name>
    <dbReference type="NCBI Taxonomy" id="287848"/>
    <lineage>
        <taxon>Bacteria</taxon>
        <taxon>Bacillati</taxon>
        <taxon>Cyanobacteriota</taxon>
        <taxon>Cyanophyceae</taxon>
        <taxon>Nostocales</taxon>
        <taxon>Nostocaceae</taxon>
    </lineage>
</organism>
<dbReference type="InterPro" id="IPR009000">
    <property type="entry name" value="Transl_B-barrel_sf"/>
</dbReference>
<evidence type="ECO:0000256" key="5">
    <source>
        <dbReference type="HAMAP-Rule" id="MF_00014"/>
    </source>
</evidence>
<dbReference type="SUPFAM" id="SSF50346">
    <property type="entry name" value="PRC-barrel domain"/>
    <property type="match status" value="1"/>
</dbReference>
<dbReference type="EMBL" id="JAHHHN010000003">
    <property type="protein sequence ID" value="MBW4560799.1"/>
    <property type="molecule type" value="Genomic_DNA"/>
</dbReference>
<reference evidence="9" key="1">
    <citation type="submission" date="2021-05" db="EMBL/GenBank/DDBJ databases">
        <authorList>
            <person name="Pietrasiak N."/>
            <person name="Ward R."/>
            <person name="Stajich J.E."/>
            <person name="Kurbessoian T."/>
        </authorList>
    </citation>
    <scope>NUCLEOTIDE SEQUENCE</scope>
    <source>
        <strain evidence="9">JT2-VF2</strain>
    </source>
</reference>
<dbReference type="InterPro" id="IPR002676">
    <property type="entry name" value="RimM_N"/>
</dbReference>
<dbReference type="GO" id="GO:0042274">
    <property type="term" value="P:ribosomal small subunit biogenesis"/>
    <property type="evidence" value="ECO:0007669"/>
    <property type="project" value="UniProtKB-UniRule"/>
</dbReference>
<dbReference type="HAMAP" id="MF_00014">
    <property type="entry name" value="Ribosome_mat_RimM"/>
    <property type="match status" value="1"/>
</dbReference>
<comment type="caution">
    <text evidence="9">The sequence shown here is derived from an EMBL/GenBank/DDBJ whole genome shotgun (WGS) entry which is preliminary data.</text>
</comment>
<dbReference type="Pfam" id="PF01782">
    <property type="entry name" value="RimM"/>
    <property type="match status" value="1"/>
</dbReference>
<keyword evidence="1 5" id="KW-0963">Cytoplasm</keyword>